<accession>A0A0F9A403</accession>
<evidence type="ECO:0000313" key="1">
    <source>
        <dbReference type="EMBL" id="KKK66886.1"/>
    </source>
</evidence>
<dbReference type="AlphaFoldDB" id="A0A0F9A403"/>
<proteinExistence type="predicted"/>
<gene>
    <name evidence="1" type="ORF">LCGC14_2959580</name>
</gene>
<sequence>MKSKKSRKIILKDPKLRKIRSSSRRIIKLAYLDYSEKLLLQQYLYLEKGRLTPSQEKRYTRLSREKDTLDQAFTRSICTCFREAACLSYQEAVEISIIEPSDRPIDLDMVWVPGGKHDAIEEYWVPNGGAWFCLKCYEVLKEIKFDHFDYLDYL</sequence>
<dbReference type="EMBL" id="LAZR01059867">
    <property type="protein sequence ID" value="KKK66886.1"/>
    <property type="molecule type" value="Genomic_DNA"/>
</dbReference>
<protein>
    <submittedName>
        <fullName evidence="1">Uncharacterized protein</fullName>
    </submittedName>
</protein>
<comment type="caution">
    <text evidence="1">The sequence shown here is derived from an EMBL/GenBank/DDBJ whole genome shotgun (WGS) entry which is preliminary data.</text>
</comment>
<reference evidence="1" key="1">
    <citation type="journal article" date="2015" name="Nature">
        <title>Complex archaea that bridge the gap between prokaryotes and eukaryotes.</title>
        <authorList>
            <person name="Spang A."/>
            <person name="Saw J.H."/>
            <person name="Jorgensen S.L."/>
            <person name="Zaremba-Niedzwiedzka K."/>
            <person name="Martijn J."/>
            <person name="Lind A.E."/>
            <person name="van Eijk R."/>
            <person name="Schleper C."/>
            <person name="Guy L."/>
            <person name="Ettema T.J."/>
        </authorList>
    </citation>
    <scope>NUCLEOTIDE SEQUENCE</scope>
</reference>
<organism evidence="1">
    <name type="scientific">marine sediment metagenome</name>
    <dbReference type="NCBI Taxonomy" id="412755"/>
    <lineage>
        <taxon>unclassified sequences</taxon>
        <taxon>metagenomes</taxon>
        <taxon>ecological metagenomes</taxon>
    </lineage>
</organism>
<name>A0A0F9A403_9ZZZZ</name>